<feature type="region of interest" description="Disordered" evidence="3">
    <location>
        <begin position="747"/>
        <end position="788"/>
    </location>
</feature>
<feature type="region of interest" description="Disordered" evidence="3">
    <location>
        <begin position="500"/>
        <end position="546"/>
    </location>
</feature>
<dbReference type="CDD" id="cd20529">
    <property type="entry name" value="CYCLIN_CCNJ-like_rpt2"/>
    <property type="match status" value="1"/>
</dbReference>
<evidence type="ECO:0000256" key="1">
    <source>
        <dbReference type="ARBA" id="ARBA00023127"/>
    </source>
</evidence>
<dbReference type="Proteomes" id="UP001295684">
    <property type="component" value="Unassembled WGS sequence"/>
</dbReference>
<dbReference type="Pfam" id="PF02984">
    <property type="entry name" value="Cyclin_C"/>
    <property type="match status" value="1"/>
</dbReference>
<comment type="caution">
    <text evidence="6">The sequence shown here is derived from an EMBL/GenBank/DDBJ whole genome shotgun (WGS) entry which is preliminary data.</text>
</comment>
<feature type="domain" description="Cyclin C-terminal" evidence="5">
    <location>
        <begin position="205"/>
        <end position="364"/>
    </location>
</feature>
<evidence type="ECO:0000256" key="2">
    <source>
        <dbReference type="RuleBase" id="RU000383"/>
    </source>
</evidence>
<dbReference type="SMART" id="SM00385">
    <property type="entry name" value="CYCLIN"/>
    <property type="match status" value="2"/>
</dbReference>
<evidence type="ECO:0000259" key="4">
    <source>
        <dbReference type="SMART" id="SM00385"/>
    </source>
</evidence>
<comment type="similarity">
    <text evidence="2">Belongs to the cyclin family.</text>
</comment>
<dbReference type="Gene3D" id="1.10.472.10">
    <property type="entry name" value="Cyclin-like"/>
    <property type="match status" value="2"/>
</dbReference>
<organism evidence="6 7">
    <name type="scientific">Euplotes crassus</name>
    <dbReference type="NCBI Taxonomy" id="5936"/>
    <lineage>
        <taxon>Eukaryota</taxon>
        <taxon>Sar</taxon>
        <taxon>Alveolata</taxon>
        <taxon>Ciliophora</taxon>
        <taxon>Intramacronucleata</taxon>
        <taxon>Spirotrichea</taxon>
        <taxon>Hypotrichia</taxon>
        <taxon>Euplotida</taxon>
        <taxon>Euplotidae</taxon>
        <taxon>Moneuplotes</taxon>
    </lineage>
</organism>
<feature type="domain" description="Cyclin-like" evidence="4">
    <location>
        <begin position="107"/>
        <end position="196"/>
    </location>
</feature>
<feature type="compositionally biased region" description="Basic residues" evidence="3">
    <location>
        <begin position="759"/>
        <end position="773"/>
    </location>
</feature>
<accession>A0AAD2D8R6</accession>
<sequence>MSRHSSQGHEARSLVTESPKYNITDFSCNSNICDHQKDYNQSELSCNLCSVYLDQELHGIKETSFNQHADVCLKEHWDHLIQDEPYLCQPFTKQNTGFADIRKSLIEWIFNCGDKLKQRSLTLQLAIVYLDKLFLLGKQATVRQDKHLWGLTALLLASKYDEIDCNIPYIKDFRKVSSEARYSWNEVTQCESLIAETLKWDLMIISPLNYTYALLTFGVIFSNDEFKYRNSLLKTIEHTHRECKNENDKIIKITENKIKSVRKYCEFYTDMAIQSYDCQQYKYSIQALSSVIAARQTCGIIPIWNDIFSKITGYSYEDIEECSRKLHTKYEKFFCKTKKPTKTKLSKAKSDDQDILTTSQSVSNLAMNSTVTDSLTLIKAVSISNKIRENSQKFKENDPSDRSAYIKGVPTIGKLNSSSFSTNPLQPVKSFNLQKEKQAMAAEAGYSSQKEGNRFGSKSKGYQATTISMSRKGSVKSIDSNTGNKAFKSFLKQPTKIKLRMARSNDTQNSSHISEKSYRQNRILRKRRKQPSESIDSERNGNNRYGATLRLFSGNSQSKTNLSFSSSVVCQKIKKNQSKSKISSNVSHSEIGNETSRINKYSIVTCGTTFDHCKDQSKPPKQACGTIFPRRSSGLLRPKTSIGRNHSLYSNAKKFNNSCVESKINVDHFLTNRSNSEQGSIQPFVTEPVKGNEQNETTVVNVSEVNGSMHESRKLTKNYSLKTIFEKKRLNSKDFIKNNINYVNKLSSKVKNDNEQKSKEKRRNGKPSLHKNHSIGNLAKGTRNKTNVSRVINKSAASIGIPKPKSIAHRGK</sequence>
<evidence type="ECO:0000259" key="5">
    <source>
        <dbReference type="SMART" id="SM01332"/>
    </source>
</evidence>
<gene>
    <name evidence="6" type="ORF">ECRASSUSDP1_LOCUS26614</name>
</gene>
<dbReference type="InterPro" id="IPR036915">
    <property type="entry name" value="Cyclin-like_sf"/>
</dbReference>
<evidence type="ECO:0000313" key="7">
    <source>
        <dbReference type="Proteomes" id="UP001295684"/>
    </source>
</evidence>
<protein>
    <recommendedName>
        <fullName evidence="8">Cyclin N-terminal domain-containing protein</fullName>
    </recommendedName>
</protein>
<dbReference type="Pfam" id="PF00134">
    <property type="entry name" value="Cyclin_N"/>
    <property type="match status" value="1"/>
</dbReference>
<evidence type="ECO:0000256" key="3">
    <source>
        <dbReference type="SAM" id="MobiDB-lite"/>
    </source>
</evidence>
<evidence type="ECO:0000313" key="6">
    <source>
        <dbReference type="EMBL" id="CAI2385072.1"/>
    </source>
</evidence>
<dbReference type="SUPFAM" id="SSF47954">
    <property type="entry name" value="Cyclin-like"/>
    <property type="match status" value="2"/>
</dbReference>
<feature type="domain" description="Cyclin-like" evidence="4">
    <location>
        <begin position="248"/>
        <end position="328"/>
    </location>
</feature>
<dbReference type="AlphaFoldDB" id="A0AAD2D8R6"/>
<dbReference type="SMART" id="SM01332">
    <property type="entry name" value="Cyclin_C"/>
    <property type="match status" value="1"/>
</dbReference>
<dbReference type="PANTHER" id="PTHR10177">
    <property type="entry name" value="CYCLINS"/>
    <property type="match status" value="1"/>
</dbReference>
<evidence type="ECO:0008006" key="8">
    <source>
        <dbReference type="Google" id="ProtNLM"/>
    </source>
</evidence>
<feature type="region of interest" description="Disordered" evidence="3">
    <location>
        <begin position="793"/>
        <end position="812"/>
    </location>
</feature>
<dbReference type="InterPro" id="IPR006671">
    <property type="entry name" value="Cyclin_N"/>
</dbReference>
<dbReference type="InterPro" id="IPR013763">
    <property type="entry name" value="Cyclin-like_dom"/>
</dbReference>
<name>A0AAD2D8R6_EUPCR</name>
<proteinExistence type="inferred from homology"/>
<dbReference type="EMBL" id="CAMPGE010027443">
    <property type="protein sequence ID" value="CAI2385072.1"/>
    <property type="molecule type" value="Genomic_DNA"/>
</dbReference>
<keyword evidence="7" id="KW-1185">Reference proteome</keyword>
<keyword evidence="1 2" id="KW-0195">Cyclin</keyword>
<reference evidence="6" key="1">
    <citation type="submission" date="2023-07" db="EMBL/GenBank/DDBJ databases">
        <authorList>
            <consortium name="AG Swart"/>
            <person name="Singh M."/>
            <person name="Singh A."/>
            <person name="Seah K."/>
            <person name="Emmerich C."/>
        </authorList>
    </citation>
    <scope>NUCLEOTIDE SEQUENCE</scope>
    <source>
        <strain evidence="6">DP1</strain>
    </source>
</reference>
<dbReference type="InterPro" id="IPR004367">
    <property type="entry name" value="Cyclin_C-dom"/>
</dbReference>
<dbReference type="InterPro" id="IPR039361">
    <property type="entry name" value="Cyclin"/>
</dbReference>